<evidence type="ECO:0000256" key="4">
    <source>
        <dbReference type="ARBA" id="ARBA00023002"/>
    </source>
</evidence>
<organism evidence="7 8">
    <name type="scientific">Neobacillus bataviensis</name>
    <dbReference type="NCBI Taxonomy" id="220685"/>
    <lineage>
        <taxon>Bacteria</taxon>
        <taxon>Bacillati</taxon>
        <taxon>Bacillota</taxon>
        <taxon>Bacilli</taxon>
        <taxon>Bacillales</taxon>
        <taxon>Bacillaceae</taxon>
        <taxon>Neobacillus</taxon>
    </lineage>
</organism>
<protein>
    <submittedName>
        <fullName evidence="7">FAD binding domain-containing protein</fullName>
    </submittedName>
</protein>
<dbReference type="AlphaFoldDB" id="A0A561DPC5"/>
<keyword evidence="4" id="KW-0560">Oxidoreductase</keyword>
<dbReference type="SUPFAM" id="SSF51905">
    <property type="entry name" value="FAD/NAD(P)-binding domain"/>
    <property type="match status" value="1"/>
</dbReference>
<evidence type="ECO:0000256" key="1">
    <source>
        <dbReference type="ARBA" id="ARBA00001974"/>
    </source>
</evidence>
<dbReference type="Gene3D" id="3.50.50.60">
    <property type="entry name" value="FAD/NAD(P)-binding domain"/>
    <property type="match status" value="1"/>
</dbReference>
<accession>A0A561DPC5</accession>
<dbReference type="InterPro" id="IPR003953">
    <property type="entry name" value="FAD-dep_OxRdtase_2_FAD-bd"/>
</dbReference>
<evidence type="ECO:0000256" key="5">
    <source>
        <dbReference type="ARBA" id="ARBA00023033"/>
    </source>
</evidence>
<name>A0A561DPC5_9BACI</name>
<dbReference type="PANTHER" id="PTHR13789:SF318">
    <property type="entry name" value="GERANYLGERANYL DIPHOSPHATE REDUCTASE"/>
    <property type="match status" value="1"/>
</dbReference>
<keyword evidence="8" id="KW-1185">Reference proteome</keyword>
<comment type="caution">
    <text evidence="7">The sequence shown here is derived from an EMBL/GenBank/DDBJ whole genome shotgun (WGS) entry which is preliminary data.</text>
</comment>
<evidence type="ECO:0000313" key="8">
    <source>
        <dbReference type="Proteomes" id="UP000319671"/>
    </source>
</evidence>
<evidence type="ECO:0000313" key="7">
    <source>
        <dbReference type="EMBL" id="TWE05169.1"/>
    </source>
</evidence>
<keyword evidence="5" id="KW-0503">Monooxygenase</keyword>
<evidence type="ECO:0000256" key="2">
    <source>
        <dbReference type="ARBA" id="ARBA00022630"/>
    </source>
</evidence>
<dbReference type="Proteomes" id="UP000319671">
    <property type="component" value="Unassembled WGS sequence"/>
</dbReference>
<feature type="domain" description="FAD-dependent oxidoreductase 2 FAD-binding" evidence="6">
    <location>
        <begin position="8"/>
        <end position="41"/>
    </location>
</feature>
<proteinExistence type="predicted"/>
<dbReference type="InterPro" id="IPR050493">
    <property type="entry name" value="FAD-dep_Monooxygenase_BioMet"/>
</dbReference>
<dbReference type="GO" id="GO:0004497">
    <property type="term" value="F:monooxygenase activity"/>
    <property type="evidence" value="ECO:0007669"/>
    <property type="project" value="UniProtKB-KW"/>
</dbReference>
<gene>
    <name evidence="7" type="ORF">FB550_103345</name>
</gene>
<sequence>MTNLEKAVLVIGGGIGGLGAALATAEAGQKTVVFEQAPQFGEIGAGIQMGPNAMAVLDRFGLADEITKYAVFPKRLVLKDVYTARELSFLDRCSCWC</sequence>
<evidence type="ECO:0000256" key="3">
    <source>
        <dbReference type="ARBA" id="ARBA00022827"/>
    </source>
</evidence>
<dbReference type="PANTHER" id="PTHR13789">
    <property type="entry name" value="MONOOXYGENASE"/>
    <property type="match status" value="1"/>
</dbReference>
<keyword evidence="3" id="KW-0274">FAD</keyword>
<reference evidence="7 8" key="1">
    <citation type="submission" date="2019-06" db="EMBL/GenBank/DDBJ databases">
        <title>Sorghum-associated microbial communities from plants grown in Nebraska, USA.</title>
        <authorList>
            <person name="Schachtman D."/>
        </authorList>
    </citation>
    <scope>NUCLEOTIDE SEQUENCE [LARGE SCALE GENOMIC DNA]</scope>
    <source>
        <strain evidence="7 8">2482</strain>
    </source>
</reference>
<dbReference type="InterPro" id="IPR036188">
    <property type="entry name" value="FAD/NAD-bd_sf"/>
</dbReference>
<keyword evidence="2" id="KW-0285">Flavoprotein</keyword>
<dbReference type="Pfam" id="PF00890">
    <property type="entry name" value="FAD_binding_2"/>
    <property type="match status" value="1"/>
</dbReference>
<dbReference type="EMBL" id="VIVN01000003">
    <property type="protein sequence ID" value="TWE05169.1"/>
    <property type="molecule type" value="Genomic_DNA"/>
</dbReference>
<comment type="cofactor">
    <cofactor evidence="1">
        <name>FAD</name>
        <dbReference type="ChEBI" id="CHEBI:57692"/>
    </cofactor>
</comment>
<evidence type="ECO:0000259" key="6">
    <source>
        <dbReference type="Pfam" id="PF00890"/>
    </source>
</evidence>